<evidence type="ECO:0000313" key="2">
    <source>
        <dbReference type="RefSeq" id="XP_042639559.1"/>
    </source>
</evidence>
<protein>
    <submittedName>
        <fullName evidence="2">Protein SMG5-like</fullName>
    </submittedName>
</protein>
<dbReference type="RefSeq" id="XP_042639559.1">
    <property type="nucleotide sequence ID" value="XM_042783625.1"/>
</dbReference>
<sequence>MGEESSPTERSQTAALKAKLLYPEVCSATQQLDLFLQNENAHKEVFKPHVLALRDVVQQVCIKLMFLHPVDYGRKAEELLWRKMYSDVVMVLMKMNRKRMDTFKDWEGPLRAHLVGGLKFYEHLFLFLQHHYELRLQSYIDWPHCDIHLIGCKKVGPASEEEVAWARMACHRCLLYLGDLFRYQNEFLALATKDLAERCYYRALSVAPHMGMPFNQLGALTGNKYYDVEATYFYQSCLDSEVPFKGAAWNLKCLYDHAGKRYSRMQRDQGKKLSPSQKQCWDNKRLLVSFLYLQSLLQPQKKFKATRLITLCQLVLEDFRLCLSYRPCSSNQSQTSAEGKPPRGYLFLPDLLIFHMVLLCLMAVHRLRKTNSKQHKQAVVFTLTIFSHLIQHVNTRIQAEFQQGKLTPEVVTPSNGSQETETGEEQQDIPAPCPGLHHEEEDEEKTSFLCSQDYSEASSKTSYSDIADEAGSDSLNPATMQESGATSIYKDAHLRGKLTACKLPFSRHFLKTTLSANLPTPLSQKHQGKHHLHLAPVFTYSILKAQSDLSPASSNTSDPKDNTGSFPEVELSTGSYLDQSHSTHQSCSKLQTIQKKLKILSAEGLLPTIKVIVGWLRTNHSFLTSYWQSPLSLWDHLSVLLNFLPSVGDLLDPSLGLSHQLQDLLQSYKGPNTPKFLHLPEDIALCQHFPLQASQDSVCFEQGIPALSPQDEAAVRICFLRSFGHFATQLPTPLLRFDSKLGVFVSTGLEGSENPSQQSSLSRELQG</sequence>
<organism evidence="1 2">
    <name type="scientific">Orycteropus afer afer</name>
    <dbReference type="NCBI Taxonomy" id="1230840"/>
    <lineage>
        <taxon>Eukaryota</taxon>
        <taxon>Metazoa</taxon>
        <taxon>Chordata</taxon>
        <taxon>Craniata</taxon>
        <taxon>Vertebrata</taxon>
        <taxon>Euteleostomi</taxon>
        <taxon>Mammalia</taxon>
        <taxon>Eutheria</taxon>
        <taxon>Afrotheria</taxon>
        <taxon>Tubulidentata</taxon>
        <taxon>Orycteropodidae</taxon>
        <taxon>Orycteropus</taxon>
    </lineage>
</organism>
<dbReference type="Proteomes" id="UP000694850">
    <property type="component" value="Unplaced"/>
</dbReference>
<gene>
    <name evidence="2" type="primary">LOC103191971</name>
</gene>
<accession>A0AC54ZG17</accession>
<keyword evidence="1" id="KW-1185">Reference proteome</keyword>
<evidence type="ECO:0000313" key="1">
    <source>
        <dbReference type="Proteomes" id="UP000694850"/>
    </source>
</evidence>
<proteinExistence type="predicted"/>
<reference evidence="2" key="1">
    <citation type="submission" date="2025-08" db="UniProtKB">
        <authorList>
            <consortium name="RefSeq"/>
        </authorList>
    </citation>
    <scope>IDENTIFICATION</scope>
</reference>
<name>A0AC54ZG17_ORYAF</name>